<evidence type="ECO:0000256" key="2">
    <source>
        <dbReference type="SAM" id="SignalP"/>
    </source>
</evidence>
<gene>
    <name evidence="3" type="ORF">OV287_40575</name>
</gene>
<evidence type="ECO:0000313" key="3">
    <source>
        <dbReference type="EMBL" id="MCY1080759.1"/>
    </source>
</evidence>
<protein>
    <recommendedName>
        <fullName evidence="5">Outer membrane protein beta-barrel domain-containing protein</fullName>
    </recommendedName>
</protein>
<keyword evidence="4" id="KW-1185">Reference proteome</keyword>
<reference evidence="3 4" key="1">
    <citation type="submission" date="2022-11" db="EMBL/GenBank/DDBJ databases">
        <title>Minimal conservation of predation-associated metabolite biosynthetic gene clusters underscores biosynthetic potential of Myxococcota including descriptions for ten novel species: Archangium lansinium sp. nov., Myxococcus landrumus sp. nov., Nannocystis bai.</title>
        <authorList>
            <person name="Ahearne A."/>
            <person name="Stevens C."/>
            <person name="Phillips K."/>
        </authorList>
    </citation>
    <scope>NUCLEOTIDE SEQUENCE [LARGE SCALE GENOMIC DNA]</scope>
    <source>
        <strain evidence="3 4">MIWBW</strain>
    </source>
</reference>
<dbReference type="EMBL" id="JAPNKA010000001">
    <property type="protein sequence ID" value="MCY1080759.1"/>
    <property type="molecule type" value="Genomic_DNA"/>
</dbReference>
<keyword evidence="2" id="KW-0732">Signal</keyword>
<accession>A0ABT4AGE5</accession>
<organism evidence="3 4">
    <name type="scientific">Archangium lansingense</name>
    <dbReference type="NCBI Taxonomy" id="2995310"/>
    <lineage>
        <taxon>Bacteria</taxon>
        <taxon>Pseudomonadati</taxon>
        <taxon>Myxococcota</taxon>
        <taxon>Myxococcia</taxon>
        <taxon>Myxococcales</taxon>
        <taxon>Cystobacterineae</taxon>
        <taxon>Archangiaceae</taxon>
        <taxon>Archangium</taxon>
    </lineage>
</organism>
<feature type="signal peptide" evidence="2">
    <location>
        <begin position="1"/>
        <end position="22"/>
    </location>
</feature>
<name>A0ABT4AGE5_9BACT</name>
<proteinExistence type="predicted"/>
<feature type="chain" id="PRO_5047530379" description="Outer membrane protein beta-barrel domain-containing protein" evidence="2">
    <location>
        <begin position="23"/>
        <end position="278"/>
    </location>
</feature>
<evidence type="ECO:0000256" key="1">
    <source>
        <dbReference type="SAM" id="MobiDB-lite"/>
    </source>
</evidence>
<evidence type="ECO:0008006" key="5">
    <source>
        <dbReference type="Google" id="ProtNLM"/>
    </source>
</evidence>
<sequence length="278" mass="30088">MIRSLFVLLVLFVLSLPRAVLAEEAQAPEAQAPEPSPADSEKTDDTLEGFRTPLDALTEREIGAASKSVRFDWRKSTIGFGLIGSELLERNNFGSTRLGLMARKPFGSFVGEVAITRAFTWGTDSTEKLALTPYRQHGRPSRFELDINVGYPLAEGVVTALPGFFPATELVFSANAGFRYLFYPGAMGGMKFQDVATSLLAPRLSDHELAQLESSRPGGMQIDPARYGLLAGLSVDVYFGSGGFLSPRAMMAVPLLGVVTGTGLGFWWELSLALGWTL</sequence>
<evidence type="ECO:0000313" key="4">
    <source>
        <dbReference type="Proteomes" id="UP001207654"/>
    </source>
</evidence>
<dbReference type="Proteomes" id="UP001207654">
    <property type="component" value="Unassembled WGS sequence"/>
</dbReference>
<comment type="caution">
    <text evidence="3">The sequence shown here is derived from an EMBL/GenBank/DDBJ whole genome shotgun (WGS) entry which is preliminary data.</text>
</comment>
<dbReference type="RefSeq" id="WP_267539395.1">
    <property type="nucleotide sequence ID" value="NZ_JAPNKA010000001.1"/>
</dbReference>
<feature type="region of interest" description="Disordered" evidence="1">
    <location>
        <begin position="25"/>
        <end position="47"/>
    </location>
</feature>